<dbReference type="Pfam" id="PF05860">
    <property type="entry name" value="TPS"/>
    <property type="match status" value="1"/>
</dbReference>
<comment type="caution">
    <text evidence="4">The sequence shown here is derived from an EMBL/GenBank/DDBJ whole genome shotgun (WGS) entry which is preliminary data.</text>
</comment>
<dbReference type="Proteomes" id="UP000667802">
    <property type="component" value="Unassembled WGS sequence"/>
</dbReference>
<dbReference type="InterPro" id="IPR008638">
    <property type="entry name" value="FhaB/CdiA-like_TPS"/>
</dbReference>
<dbReference type="NCBIfam" id="TIGR01901">
    <property type="entry name" value="adhes_NPXG"/>
    <property type="match status" value="1"/>
</dbReference>
<keyword evidence="5" id="KW-1185">Reference proteome</keyword>
<evidence type="ECO:0000313" key="5">
    <source>
        <dbReference type="Proteomes" id="UP000667802"/>
    </source>
</evidence>
<evidence type="ECO:0000313" key="4">
    <source>
        <dbReference type="EMBL" id="MDR9894252.1"/>
    </source>
</evidence>
<feature type="chain" id="PRO_5042900452" evidence="2">
    <location>
        <begin position="36"/>
        <end position="1464"/>
    </location>
</feature>
<feature type="compositionally biased region" description="Basic and acidic residues" evidence="1">
    <location>
        <begin position="1399"/>
        <end position="1411"/>
    </location>
</feature>
<dbReference type="SMART" id="SM00912">
    <property type="entry name" value="Haemagg_act"/>
    <property type="match status" value="1"/>
</dbReference>
<proteinExistence type="predicted"/>
<dbReference type="InterPro" id="IPR012334">
    <property type="entry name" value="Pectin_lyas_fold"/>
</dbReference>
<protein>
    <submittedName>
        <fullName evidence="4">S-layer family protein</fullName>
    </submittedName>
</protein>
<gene>
    <name evidence="4" type="ORF">G7B40_006655</name>
</gene>
<dbReference type="EMBL" id="JAALHA020000002">
    <property type="protein sequence ID" value="MDR9894252.1"/>
    <property type="molecule type" value="Genomic_DNA"/>
</dbReference>
<dbReference type="SUPFAM" id="SSF51126">
    <property type="entry name" value="Pectin lyase-like"/>
    <property type="match status" value="7"/>
</dbReference>
<dbReference type="Gene3D" id="2.160.20.10">
    <property type="entry name" value="Single-stranded right-handed beta-helix, Pectin lyase-like"/>
    <property type="match status" value="3"/>
</dbReference>
<sequence length="1464" mass="147326">MLRIPYLSMLLKVQNLLPKFFIFTLLLVSATPAKAQITPDGTLGAERSVITPNTPIQSKNINADLITGGAQRGRNLFHSFGEFNVGEGKRVYFANPSDVTNILTRVTGGNRSNILGTLGVDGAANLFLINPNGIVFGSGAALDLRGSFVGTTANGVQFGNQGLFSATNPQAPPLLTIDPSGLLFNQLNQGAAITNKSIADAGVDLTNSRVTGLRVPDGKSLLLVGGDVVLDGGRLTANSGRVELAGLAAPGTIGLNVTRDTLSLSVPSNVQRGNVSLKNQANVDVSGAGGGDIAVNAAKLDMSNSGLFAGIGTGLGNGSTKGGNVNVNADSVSLSNGAQIGAFTQGKGDAGNIFITARDTISVDSGFIANFVLNNAVGNAGNIEVQAGNILLENRGAIASTAETEGNSGNIDIKTGSLTATNGAQINSSILGRGRAGNITIQAKDTVTFDGVATNRNHSGLFSYVLAGAVGNGGNINISAGSLSLTNGGQLGASVREKTDTLAGGQGNGGTIDVNVRDALTISGLDSSGIFANLGTDAKGRAGNINIQAGNVLVKDGGQINSFTRGTGNAGNITIIARDAVTFDGVFNKNNSGLASSVEAGAVGNGGDINITAGSLNLTNGGEINTTVSSAFGNLAANQGIGGTVNINVRDALTISGTDSQGIFANLGTDAKGRAGNINIQAGNVLVKDGGQINSFTRGTGNAGNITIIARDAVTFDGRDSNRLPSALFSNVNPGAVGNGGNINITAGSLSLTNGGQLEASVRGKTDDTDVPGQGNGGTIDVNVRDALTISGTDSRGIFANLGSDAKGRAGNINIQAGNVLVKDGGQINSFTRGRGNAGNITITAKNAVTFKGDSGLSSNVLAGGVGNGGNINITAGSLALTDGGQINVNVQGASNNLAGGQGNGGSVNITVGDALTISGSDSGIFGSVSTGAVGSGGDINIQARSLSLSDNATVTTSNGGQGNAGNILIKVIDSIFANNSLIVSNIGTTKRQPAFGNVGNIEISARTISFADGAQLQAGFYSRGQGKAGLVSVKARDSVSFAGTNSTGEPSAIFTDVEAGAVGNGSDIQISAPSISFSDGAQLIASNAGQGNGGNISITTDQLSLTNGARFSASTLGQGNAGNITIVARDAVTLDGEDSNGNPSALFSNVPDNGQGLGNSGTIDITARSFTLTNGAQLGVSVRKGQGSAGNITINANSARLNSGLIFAETDSSSNGGNITLNLSDYLLLRNGSLISTSVGTANAGGNGGNITITTPFIVALPNENSDITANAFSGNGGKIDIINAELFGIQRRAKESPQTNDITASSQFGRQGQINIAQPEIELVSGLLELPIQISDAANKFSQLCPNSPNAKPLGEFVITGKGNIPPNPLQLLPGRNPDIPLATAEDMQEIKTIQAQEHKKKEEQEHSSKVARKKNKDNTLPSIVEAQGIVQTPDGQIYFVANANHATPSSQPTASVCPSQN</sequence>
<evidence type="ECO:0000259" key="3">
    <source>
        <dbReference type="SMART" id="SM00912"/>
    </source>
</evidence>
<feature type="region of interest" description="Disordered" evidence="1">
    <location>
        <begin position="1398"/>
        <end position="1425"/>
    </location>
</feature>
<feature type="signal peptide" evidence="2">
    <location>
        <begin position="1"/>
        <end position="35"/>
    </location>
</feature>
<dbReference type="RefSeq" id="WP_208342038.1">
    <property type="nucleotide sequence ID" value="NZ_CAWQFN010000056.1"/>
</dbReference>
<dbReference type="InterPro" id="IPR011050">
    <property type="entry name" value="Pectin_lyase_fold/virulence"/>
</dbReference>
<name>A0AAP5I5W0_9CYAN</name>
<keyword evidence="2" id="KW-0732">Signal</keyword>
<evidence type="ECO:0000256" key="1">
    <source>
        <dbReference type="SAM" id="MobiDB-lite"/>
    </source>
</evidence>
<accession>A0AAP5I5W0</accession>
<reference evidence="5" key="1">
    <citation type="journal article" date="2021" name="Science">
        <title>Hunting the eagle killer: A cyanobacterial neurotoxin causes vacuolar myelinopathy.</title>
        <authorList>
            <person name="Breinlinger S."/>
            <person name="Phillips T.J."/>
            <person name="Haram B.N."/>
            <person name="Mares J."/>
            <person name="Martinez Yerena J.A."/>
            <person name="Hrouzek P."/>
            <person name="Sobotka R."/>
            <person name="Henderson W.M."/>
            <person name="Schmieder P."/>
            <person name="Williams S.M."/>
            <person name="Lauderdale J.D."/>
            <person name="Wilde H.D."/>
            <person name="Gerrin W."/>
            <person name="Kust A."/>
            <person name="Washington J.W."/>
            <person name="Wagner C."/>
            <person name="Geier B."/>
            <person name="Liebeke M."/>
            <person name="Enke H."/>
            <person name="Niedermeyer T.H.J."/>
            <person name="Wilde S.B."/>
        </authorList>
    </citation>
    <scope>NUCLEOTIDE SEQUENCE [LARGE SCALE GENOMIC DNA]</scope>
    <source>
        <strain evidence="5">Thurmond2011</strain>
    </source>
</reference>
<evidence type="ECO:0000256" key="2">
    <source>
        <dbReference type="SAM" id="SignalP"/>
    </source>
</evidence>
<feature type="domain" description="Filamentous haemagglutinin FhaB/tRNA nuclease CdiA-like TPS" evidence="3">
    <location>
        <begin position="44"/>
        <end position="159"/>
    </location>
</feature>
<organism evidence="4 5">
    <name type="scientific">Aetokthonos hydrillicola Thurmond2011</name>
    <dbReference type="NCBI Taxonomy" id="2712845"/>
    <lineage>
        <taxon>Bacteria</taxon>
        <taxon>Bacillati</taxon>
        <taxon>Cyanobacteriota</taxon>
        <taxon>Cyanophyceae</taxon>
        <taxon>Nostocales</taxon>
        <taxon>Hapalosiphonaceae</taxon>
        <taxon>Aetokthonos</taxon>
    </lineage>
</organism>